<sequence>MRPADAPIEVLPPVSDARMHLSALPTAFASSMIRGVETVSEEKGSGVAPTHCRGTEENDRDMHVLRRDGLVKTAVSRDSIHLTPEEWEKWAQLKEVFSGVFNNKELPVGRPPARCSMHRIEIIPDSAPRFVPRYRRPQRLEEGIERQADELLKMGKVQPSTSGFGHNPVLVKKRDGGWSMYVDFKQLNKITVKQKYPMPRVDENP</sequence>
<proteinExistence type="predicted"/>
<dbReference type="InterPro" id="IPR053134">
    <property type="entry name" value="RNA-dir_DNA_polymerase"/>
</dbReference>
<dbReference type="GeneID" id="60403882"/>
<dbReference type="Gene3D" id="3.10.10.10">
    <property type="entry name" value="HIV Type 1 Reverse Transcriptase, subunit A, domain 1"/>
    <property type="match status" value="1"/>
</dbReference>
<dbReference type="Proteomes" id="UP000030744">
    <property type="component" value="Unassembled WGS sequence"/>
</dbReference>
<protein>
    <submittedName>
        <fullName evidence="1">Uncharacterized protein</fullName>
    </submittedName>
</protein>
<dbReference type="AlphaFoldDB" id="U6KFJ9"/>
<dbReference type="RefSeq" id="XP_037879012.1">
    <property type="nucleotide sequence ID" value="XM_038023158.1"/>
</dbReference>
<dbReference type="InterPro" id="IPR043502">
    <property type="entry name" value="DNA/RNA_pol_sf"/>
</dbReference>
<accession>U6KFJ9</accession>
<evidence type="ECO:0000313" key="1">
    <source>
        <dbReference type="EMBL" id="CDJ36724.1"/>
    </source>
</evidence>
<dbReference type="PANTHER" id="PTHR24559">
    <property type="entry name" value="TRANSPOSON TY3-I GAG-POL POLYPROTEIN"/>
    <property type="match status" value="1"/>
</dbReference>
<keyword evidence="2" id="KW-1185">Reference proteome</keyword>
<evidence type="ECO:0000313" key="2">
    <source>
        <dbReference type="Proteomes" id="UP000030744"/>
    </source>
</evidence>
<dbReference type="SUPFAM" id="SSF56672">
    <property type="entry name" value="DNA/RNA polymerases"/>
    <property type="match status" value="1"/>
</dbReference>
<dbReference type="OrthoDB" id="1723377at2759"/>
<reference evidence="1" key="2">
    <citation type="submission" date="2013-10" db="EMBL/GenBank/DDBJ databases">
        <authorList>
            <person name="Aslett M."/>
        </authorList>
    </citation>
    <scope>NUCLEOTIDE SEQUENCE [LARGE SCALE GENOMIC DNA]</scope>
    <source>
        <strain evidence="1">Houghton</strain>
    </source>
</reference>
<organism evidence="1 2">
    <name type="scientific">Eimeria mitis</name>
    <dbReference type="NCBI Taxonomy" id="44415"/>
    <lineage>
        <taxon>Eukaryota</taxon>
        <taxon>Sar</taxon>
        <taxon>Alveolata</taxon>
        <taxon>Apicomplexa</taxon>
        <taxon>Conoidasida</taxon>
        <taxon>Coccidia</taxon>
        <taxon>Eucoccidiorida</taxon>
        <taxon>Eimeriorina</taxon>
        <taxon>Eimeriidae</taxon>
        <taxon>Eimeria</taxon>
    </lineage>
</organism>
<gene>
    <name evidence="1" type="ORF">EMH_0023280</name>
</gene>
<dbReference type="PANTHER" id="PTHR24559:SF444">
    <property type="entry name" value="REVERSE TRANSCRIPTASE DOMAIN-CONTAINING PROTEIN"/>
    <property type="match status" value="1"/>
</dbReference>
<reference evidence="1" key="1">
    <citation type="submission" date="2013-10" db="EMBL/GenBank/DDBJ databases">
        <title>Genomic analysis of the causative agents of coccidiosis in chickens.</title>
        <authorList>
            <person name="Reid A.J."/>
            <person name="Blake D."/>
            <person name="Billington K."/>
            <person name="Browne H."/>
            <person name="Dunn M."/>
            <person name="Hung S."/>
            <person name="Kawahara F."/>
            <person name="Miranda-Saavedra D."/>
            <person name="Mourier T."/>
            <person name="Nagra H."/>
            <person name="Otto T.D."/>
            <person name="Rawlings N."/>
            <person name="Sanchez A."/>
            <person name="Sanders M."/>
            <person name="Subramaniam C."/>
            <person name="Tay Y."/>
            <person name="Dear P."/>
            <person name="Doerig C."/>
            <person name="Gruber A."/>
            <person name="Parkinson J."/>
            <person name="Shirley M."/>
            <person name="Wan K.L."/>
            <person name="Berriman M."/>
            <person name="Tomley F."/>
            <person name="Pain A."/>
        </authorList>
    </citation>
    <scope>NUCLEOTIDE SEQUENCE [LARGE SCALE GENOMIC DNA]</scope>
    <source>
        <strain evidence="1">Houghton</strain>
    </source>
</reference>
<name>U6KFJ9_9EIME</name>
<dbReference type="VEuPathDB" id="ToxoDB:EMH_0023280"/>
<dbReference type="EMBL" id="HG736652">
    <property type="protein sequence ID" value="CDJ36724.1"/>
    <property type="molecule type" value="Genomic_DNA"/>
</dbReference>